<evidence type="ECO:0000313" key="3">
    <source>
        <dbReference type="Proteomes" id="UP000297777"/>
    </source>
</evidence>
<comment type="caution">
    <text evidence="2">The sequence shown here is derived from an EMBL/GenBank/DDBJ whole genome shotgun (WGS) entry which is preliminary data.</text>
</comment>
<feature type="region of interest" description="Disordered" evidence="1">
    <location>
        <begin position="75"/>
        <end position="96"/>
    </location>
</feature>
<protein>
    <submittedName>
        <fullName evidence="2">Uncharacterized protein</fullName>
    </submittedName>
</protein>
<keyword evidence="3" id="KW-1185">Reference proteome</keyword>
<organism evidence="2 3">
    <name type="scientific">Botrytis tulipae</name>
    <dbReference type="NCBI Taxonomy" id="87230"/>
    <lineage>
        <taxon>Eukaryota</taxon>
        <taxon>Fungi</taxon>
        <taxon>Dikarya</taxon>
        <taxon>Ascomycota</taxon>
        <taxon>Pezizomycotina</taxon>
        <taxon>Leotiomycetes</taxon>
        <taxon>Helotiales</taxon>
        <taxon>Sclerotiniaceae</taxon>
        <taxon>Botrytis</taxon>
    </lineage>
</organism>
<accession>A0A4Z1ERZ2</accession>
<name>A0A4Z1ERZ2_9HELO</name>
<dbReference type="EMBL" id="PQXH01000073">
    <property type="protein sequence ID" value="TGO13243.1"/>
    <property type="molecule type" value="Genomic_DNA"/>
</dbReference>
<reference evidence="2 3" key="1">
    <citation type="submission" date="2017-12" db="EMBL/GenBank/DDBJ databases">
        <title>Comparative genomics of Botrytis spp.</title>
        <authorList>
            <person name="Valero-Jimenez C.A."/>
            <person name="Tapia P."/>
            <person name="Veloso J."/>
            <person name="Silva-Moreno E."/>
            <person name="Staats M."/>
            <person name="Valdes J.H."/>
            <person name="Van Kan J.A.L."/>
        </authorList>
    </citation>
    <scope>NUCLEOTIDE SEQUENCE [LARGE SCALE GENOMIC DNA]</scope>
    <source>
        <strain evidence="2 3">Bt9001</strain>
    </source>
</reference>
<gene>
    <name evidence="2" type="ORF">BTUL_0073g00110</name>
</gene>
<proteinExistence type="predicted"/>
<sequence length="96" mass="9536">MTDHTGNIFVAQRVDEEYHVGDEARDGGAVEIDGGEGTGVVAGGAACAALIGGDDVVAEGGEGGEEIAVGEGEFGEAVEEEEERVGRGAGCEEVVG</sequence>
<evidence type="ECO:0000313" key="2">
    <source>
        <dbReference type="EMBL" id="TGO13243.1"/>
    </source>
</evidence>
<dbReference type="AlphaFoldDB" id="A0A4Z1ERZ2"/>
<dbReference type="Proteomes" id="UP000297777">
    <property type="component" value="Unassembled WGS sequence"/>
</dbReference>
<evidence type="ECO:0000256" key="1">
    <source>
        <dbReference type="SAM" id="MobiDB-lite"/>
    </source>
</evidence>